<dbReference type="HOGENOM" id="CLU_063044_1_1_2"/>
<dbReference type="KEGG" id="ffo:FFONT_1213"/>
<dbReference type="STRING" id="1163730.FFONT_1213"/>
<dbReference type="EMBL" id="CP003423">
    <property type="protein sequence ID" value="AFH43201.1"/>
    <property type="molecule type" value="Genomic_DNA"/>
</dbReference>
<evidence type="ECO:0000256" key="3">
    <source>
        <dbReference type="ARBA" id="ARBA00022840"/>
    </source>
</evidence>
<dbReference type="PANTHER" id="PTHR43334:SF1">
    <property type="entry name" value="3-HYDROXYPROPIONATE--COA LIGASE [ADP-FORMING]"/>
    <property type="match status" value="1"/>
</dbReference>
<evidence type="ECO:0000313" key="7">
    <source>
        <dbReference type="Proteomes" id="UP000007391"/>
    </source>
</evidence>
<gene>
    <name evidence="6" type="ordered locus">FFONT_1213</name>
</gene>
<keyword evidence="7" id="KW-1185">Reference proteome</keyword>
<evidence type="ECO:0000313" key="6">
    <source>
        <dbReference type="EMBL" id="AFH43201.1"/>
    </source>
</evidence>
<evidence type="ECO:0000259" key="5">
    <source>
        <dbReference type="PROSITE" id="PS50975"/>
    </source>
</evidence>
<dbReference type="PANTHER" id="PTHR43334">
    <property type="entry name" value="ACETATE--COA LIGASE [ADP-FORMING]"/>
    <property type="match status" value="1"/>
</dbReference>
<dbReference type="GO" id="GO:0016874">
    <property type="term" value="F:ligase activity"/>
    <property type="evidence" value="ECO:0007669"/>
    <property type="project" value="UniProtKB-KW"/>
</dbReference>
<dbReference type="InterPro" id="IPR051538">
    <property type="entry name" value="Acyl-CoA_Synth/Transferase"/>
</dbReference>
<reference evidence="6 7" key="2">
    <citation type="journal article" date="2014" name="Extremophiles">
        <title>Analysis of the complete genome of Fervidococcus fontis confirms the distinct phylogenetic position of the order Fervidicoccales and suggests its environmental function.</title>
        <authorList>
            <person name="Lebedinsky A.V."/>
            <person name="Mardanov A.V."/>
            <person name="Kublanov I.V."/>
            <person name="Gumerov V.M."/>
            <person name="Beletsky A.V."/>
            <person name="Perevalova A.A."/>
            <person name="Bidzhieva S.Kh."/>
            <person name="Bonch-Osmolovskaya E.A."/>
            <person name="Skryabin K.G."/>
            <person name="Ravin N.V."/>
        </authorList>
    </citation>
    <scope>NUCLEOTIDE SEQUENCE [LARGE SCALE GENOMIC DNA]</scope>
    <source>
        <strain evidence="7">DSM 19380 / VKM B-2539 / Kam940</strain>
    </source>
</reference>
<dbReference type="Gene3D" id="3.30.470.20">
    <property type="entry name" value="ATP-grasp fold, B domain"/>
    <property type="match status" value="1"/>
</dbReference>
<dbReference type="GO" id="GO:0046872">
    <property type="term" value="F:metal ion binding"/>
    <property type="evidence" value="ECO:0007669"/>
    <property type="project" value="InterPro"/>
</dbReference>
<dbReference type="InParanoid" id="I0A2J4"/>
<dbReference type="Gene3D" id="3.30.1490.20">
    <property type="entry name" value="ATP-grasp fold, A domain"/>
    <property type="match status" value="1"/>
</dbReference>
<evidence type="ECO:0000256" key="1">
    <source>
        <dbReference type="ARBA" id="ARBA00022598"/>
    </source>
</evidence>
<evidence type="ECO:0000256" key="4">
    <source>
        <dbReference type="PROSITE-ProRule" id="PRU00409"/>
    </source>
</evidence>
<dbReference type="GO" id="GO:0005524">
    <property type="term" value="F:ATP binding"/>
    <property type="evidence" value="ECO:0007669"/>
    <property type="project" value="UniProtKB-UniRule"/>
</dbReference>
<feature type="domain" description="ATP-grasp" evidence="5">
    <location>
        <begin position="32"/>
        <end position="68"/>
    </location>
</feature>
<protein>
    <submittedName>
        <fullName evidence="6">Acyl-CoA synthetase (NDP forming), beta subunit</fullName>
    </submittedName>
</protein>
<dbReference type="InterPro" id="IPR011761">
    <property type="entry name" value="ATP-grasp"/>
</dbReference>
<dbReference type="SUPFAM" id="SSF56059">
    <property type="entry name" value="Glutathione synthetase ATP-binding domain-like"/>
    <property type="match status" value="1"/>
</dbReference>
<dbReference type="Proteomes" id="UP000007391">
    <property type="component" value="Chromosome"/>
</dbReference>
<accession>I0A2J4</accession>
<sequence length="238" mass="26254">MNGGLKMSEQIKKIVENAKSSGRKKLLEHESLAVLEAYNIPVAPYFFAKDENEAQRNIDKIGFPVVVKIVSPDIVHKSDVGGVIVNVNSKDELVNAIKSIRANVQKNAPSAEVTGFLVQKMMPKGGLEVIVGGIRDPVFDATVMFGLGGIFVEVLKDVSFRIAPITKEEALEMINEIKARKILEGYRGEAPRDKEAIADIIVKVSKLLYENQELKEMDVNPVIVYEKGAYAVDARFIL</sequence>
<dbReference type="PROSITE" id="PS50975">
    <property type="entry name" value="ATP_GRASP"/>
    <property type="match status" value="1"/>
</dbReference>
<keyword evidence="1" id="KW-0436">Ligase</keyword>
<name>I0A2J4_FERFK</name>
<dbReference type="FunFam" id="3.30.1490.20:FF:000020">
    <property type="entry name" value="Protein lysine acetyltransferase"/>
    <property type="match status" value="1"/>
</dbReference>
<keyword evidence="3 4" id="KW-0067">ATP-binding</keyword>
<dbReference type="Pfam" id="PF13549">
    <property type="entry name" value="ATP-grasp_5"/>
    <property type="match status" value="1"/>
</dbReference>
<proteinExistence type="predicted"/>
<evidence type="ECO:0000256" key="2">
    <source>
        <dbReference type="ARBA" id="ARBA00022741"/>
    </source>
</evidence>
<reference evidence="7" key="1">
    <citation type="submission" date="2012-03" db="EMBL/GenBank/DDBJ databases">
        <title>Fervidicoccus fontis complete genome analysis confirms its distinct phylogenetic position and predicts its environmental function.</title>
        <authorList>
            <person name="Lebedinsky A.V."/>
            <person name="Mardanov A.V."/>
            <person name="Gumerov V.M."/>
            <person name="Beletsky A.V."/>
            <person name="Kublanov I.V."/>
            <person name="Perevalova A.A."/>
            <person name="Bonch-Osmolovskaya E.A."/>
            <person name="Ravin N.V."/>
            <person name="Skryabin K.G."/>
        </authorList>
    </citation>
    <scope>NUCLEOTIDE SEQUENCE [LARGE SCALE GENOMIC DNA]</scope>
    <source>
        <strain evidence="7">DSM 19380 / VKM B-2539 / Kam940</strain>
    </source>
</reference>
<keyword evidence="2 4" id="KW-0547">Nucleotide-binding</keyword>
<organism evidence="6 7">
    <name type="scientific">Fervidicoccus fontis (strain DSM 19380 / JCM 18336 / VKM B-2539 / Kam940)</name>
    <dbReference type="NCBI Taxonomy" id="1163730"/>
    <lineage>
        <taxon>Archaea</taxon>
        <taxon>Thermoproteota</taxon>
        <taxon>Thermoprotei</taxon>
        <taxon>Fervidicoccales</taxon>
        <taxon>Fervidicoccaceae</taxon>
        <taxon>Fervidicoccus</taxon>
    </lineage>
</organism>
<dbReference type="eggNOG" id="arCOG01338">
    <property type="taxonomic scope" value="Archaea"/>
</dbReference>
<dbReference type="AlphaFoldDB" id="I0A2J4"/>
<dbReference type="InterPro" id="IPR013815">
    <property type="entry name" value="ATP_grasp_subdomain_1"/>
</dbReference>